<proteinExistence type="inferred from homology"/>
<evidence type="ECO:0000256" key="3">
    <source>
        <dbReference type="ARBA" id="ARBA00023004"/>
    </source>
</evidence>
<gene>
    <name evidence="5" type="ORF">WCY31_04390</name>
</gene>
<dbReference type="SUPFAM" id="SSF47188">
    <property type="entry name" value="Hemerythrin-like"/>
    <property type="match status" value="1"/>
</dbReference>
<sequence>MTHDLRLNIEVMDAAHETFLQMLEQLQKMEGGAIDTALFREWITETKRHFAEEEKLMMKHLYSERETHTGDHEQLVDEMESFFTMITSMPPMARSFIESYAYDKFRRHTMFYDLDLAKFLSGNEAG</sequence>
<evidence type="ECO:0000256" key="1">
    <source>
        <dbReference type="ARBA" id="ARBA00010587"/>
    </source>
</evidence>
<comment type="similarity">
    <text evidence="1">Belongs to the hemerythrin family.</text>
</comment>
<dbReference type="Pfam" id="PF01814">
    <property type="entry name" value="Hemerythrin"/>
    <property type="match status" value="1"/>
</dbReference>
<keyword evidence="3" id="KW-0408">Iron</keyword>
<feature type="domain" description="Hemerythrin-like" evidence="4">
    <location>
        <begin position="9"/>
        <end position="109"/>
    </location>
</feature>
<protein>
    <submittedName>
        <fullName evidence="5">Hemerythrin family protein</fullName>
    </submittedName>
</protein>
<evidence type="ECO:0000313" key="6">
    <source>
        <dbReference type="Proteomes" id="UP001447842"/>
    </source>
</evidence>
<dbReference type="InterPro" id="IPR016131">
    <property type="entry name" value="Haemerythrin_Fe_BS"/>
</dbReference>
<dbReference type="EMBL" id="CP147920">
    <property type="protein sequence ID" value="XAU15947.1"/>
    <property type="molecule type" value="Genomic_DNA"/>
</dbReference>
<organism evidence="5 6">
    <name type="scientific">Sulfurimonas diazotrophicus</name>
    <dbReference type="NCBI Taxonomy" id="3131939"/>
    <lineage>
        <taxon>Bacteria</taxon>
        <taxon>Pseudomonadati</taxon>
        <taxon>Campylobacterota</taxon>
        <taxon>Epsilonproteobacteria</taxon>
        <taxon>Campylobacterales</taxon>
        <taxon>Sulfurimonadaceae</taxon>
        <taxon>Sulfurimonas</taxon>
    </lineage>
</organism>
<dbReference type="Proteomes" id="UP001447842">
    <property type="component" value="Chromosome"/>
</dbReference>
<dbReference type="RefSeq" id="WP_345971052.1">
    <property type="nucleotide sequence ID" value="NZ_CP147920.1"/>
</dbReference>
<keyword evidence="6" id="KW-1185">Reference proteome</keyword>
<dbReference type="CDD" id="cd12107">
    <property type="entry name" value="Hemerythrin"/>
    <property type="match status" value="1"/>
</dbReference>
<name>A0ABZ3HBN7_9BACT</name>
<dbReference type="InterPro" id="IPR012827">
    <property type="entry name" value="Hemerythrin_metal-bd"/>
</dbReference>
<evidence type="ECO:0000313" key="5">
    <source>
        <dbReference type="EMBL" id="XAU15947.1"/>
    </source>
</evidence>
<dbReference type="InterPro" id="IPR035938">
    <property type="entry name" value="Hemerythrin-like_sf"/>
</dbReference>
<evidence type="ECO:0000256" key="2">
    <source>
        <dbReference type="ARBA" id="ARBA00022723"/>
    </source>
</evidence>
<accession>A0ABZ3HBN7</accession>
<dbReference type="Gene3D" id="1.20.120.50">
    <property type="entry name" value="Hemerythrin-like"/>
    <property type="match status" value="1"/>
</dbReference>
<dbReference type="PROSITE" id="PS00550">
    <property type="entry name" value="HEMERYTHRINS"/>
    <property type="match status" value="1"/>
</dbReference>
<evidence type="ECO:0000259" key="4">
    <source>
        <dbReference type="Pfam" id="PF01814"/>
    </source>
</evidence>
<keyword evidence="2" id="KW-0479">Metal-binding</keyword>
<reference evidence="5 6" key="1">
    <citation type="submission" date="2024-03" db="EMBL/GenBank/DDBJ databases">
        <title>Sulfurimonas sp. HSL3-1.</title>
        <authorList>
            <person name="Wang S."/>
        </authorList>
    </citation>
    <scope>NUCLEOTIDE SEQUENCE [LARGE SCALE GENOMIC DNA]</scope>
    <source>
        <strain evidence="5 6">HSL3-1</strain>
    </source>
</reference>
<dbReference type="InterPro" id="IPR012312">
    <property type="entry name" value="Hemerythrin-like"/>
</dbReference>